<evidence type="ECO:0000256" key="4">
    <source>
        <dbReference type="ARBA" id="ARBA00022664"/>
    </source>
</evidence>
<feature type="compositionally biased region" description="Low complexity" evidence="5">
    <location>
        <begin position="407"/>
        <end position="434"/>
    </location>
</feature>
<evidence type="ECO:0008006" key="8">
    <source>
        <dbReference type="Google" id="ProtNLM"/>
    </source>
</evidence>
<evidence type="ECO:0000313" key="6">
    <source>
        <dbReference type="EMBL" id="OCB90828.1"/>
    </source>
</evidence>
<comment type="similarity">
    <text evidence="2">Belongs to the DCP1 family.</text>
</comment>
<reference evidence="6" key="1">
    <citation type="submission" date="2016-06" db="EMBL/GenBank/DDBJ databases">
        <title>Draft Genome sequence of the fungus Inonotus baumii.</title>
        <authorList>
            <person name="Zhu H."/>
            <person name="Lin W."/>
        </authorList>
    </citation>
    <scope>NUCLEOTIDE SEQUENCE</scope>
    <source>
        <strain evidence="6">821</strain>
    </source>
</reference>
<feature type="compositionally biased region" description="Pro residues" evidence="5">
    <location>
        <begin position="316"/>
        <end position="330"/>
    </location>
</feature>
<protein>
    <recommendedName>
        <fullName evidence="8">mRNA-decapping enzyme C-terminal domain-containing protein</fullName>
    </recommendedName>
</protein>
<feature type="region of interest" description="Disordered" evidence="5">
    <location>
        <begin position="627"/>
        <end position="671"/>
    </location>
</feature>
<sequence length="733" mass="79500">MARNRSRASSSANQRPKATNASPKPSPKKYQQQQQRPRRGSSQAAYSPTATPARAVRVTNDDGEIGKSTRTPEPRGDVGMTPAERYYKNLRVLRRRDPHIVSIFDQFAHVTVYYMIDDMNMERAGYEGTLFFFERDIEPRYGLFILNRQGMNDYIRYLLHDDLFEVVGEAVWISTLSPTSQNAMDDEDKTTGFWTLASDARETLGDMMTRLASYIRRGERYPDEFRFGPDRIVPQQNYVAGGNRDEVKHDFLRDLPDGMREKIIRTVQTAKAKAQAEDADNERRHNDIPGSESLPSVQSNLSELDQLFSKLAASEAPPPDPTPPAPPPAQLPLSGKALLDSMFASVATPPKQSSAAGQKLTLQQLGLAPPVSSPPENMEILSPKPSAAGLPQILTTDVIDELMGLPSSDSRSASRSSTSASYVGHPRSPSSAGARRSKERGYVADFGEDDGGTSEASTNVEPDMQTSESILERLLPGARTTFLSAGSNTSTGSLKGDATPRARTEQLGHTSPSVKSPPDVTHTVSVGATPAMNKKGPVQPSQASRTASAPSTVQIPFQSGAELWPSGESSSAEPISVAGDSNEVVELDFSEIGALDDMRAFEAKAQSPVRGRETKFKEKAKINGTYAVPNGVHAKGPRSSAVDKGANAKGPREKNGVKPHTNVPQIVTPTDARQDVVGRSLRSALVASNLLTSDGQTLSRNAFVREVLTLIHTDSKFVDKLYQAYQDTISSST</sequence>
<evidence type="ECO:0000256" key="5">
    <source>
        <dbReference type="SAM" id="MobiDB-lite"/>
    </source>
</evidence>
<dbReference type="Gene3D" id="2.30.29.30">
    <property type="entry name" value="Pleckstrin-homology domain (PH domain)/Phosphotyrosine-binding domain (PTB)"/>
    <property type="match status" value="1"/>
</dbReference>
<proteinExistence type="inferred from homology"/>
<dbReference type="SUPFAM" id="SSF50729">
    <property type="entry name" value="PH domain-like"/>
    <property type="match status" value="1"/>
</dbReference>
<feature type="compositionally biased region" description="Basic and acidic residues" evidence="5">
    <location>
        <begin position="64"/>
        <end position="76"/>
    </location>
</feature>
<dbReference type="GO" id="GO:0006397">
    <property type="term" value="P:mRNA processing"/>
    <property type="evidence" value="ECO:0007669"/>
    <property type="project" value="UniProtKB-KW"/>
</dbReference>
<feature type="compositionally biased region" description="Polar residues" evidence="5">
    <location>
        <begin position="482"/>
        <end position="493"/>
    </location>
</feature>
<evidence type="ECO:0000256" key="3">
    <source>
        <dbReference type="ARBA" id="ARBA00022490"/>
    </source>
</evidence>
<feature type="region of interest" description="Disordered" evidence="5">
    <location>
        <begin position="1"/>
        <end position="81"/>
    </location>
</feature>
<keyword evidence="4" id="KW-0507">mRNA processing</keyword>
<keyword evidence="7" id="KW-1185">Reference proteome</keyword>
<dbReference type="GO" id="GO:0000290">
    <property type="term" value="P:deadenylation-dependent decapping of nuclear-transcribed mRNA"/>
    <property type="evidence" value="ECO:0007669"/>
    <property type="project" value="InterPro"/>
</dbReference>
<feature type="region of interest" description="Disordered" evidence="5">
    <location>
        <begin position="482"/>
        <end position="552"/>
    </location>
</feature>
<dbReference type="InterPro" id="IPR011993">
    <property type="entry name" value="PH-like_dom_sf"/>
</dbReference>
<evidence type="ECO:0000256" key="1">
    <source>
        <dbReference type="ARBA" id="ARBA00004496"/>
    </source>
</evidence>
<dbReference type="GO" id="GO:0003729">
    <property type="term" value="F:mRNA binding"/>
    <property type="evidence" value="ECO:0007669"/>
    <property type="project" value="TreeGrafter"/>
</dbReference>
<feature type="region of interest" description="Disordered" evidence="5">
    <location>
        <begin position="367"/>
        <end position="388"/>
    </location>
</feature>
<dbReference type="GO" id="GO:0000932">
    <property type="term" value="C:P-body"/>
    <property type="evidence" value="ECO:0007669"/>
    <property type="project" value="TreeGrafter"/>
</dbReference>
<feature type="region of interest" description="Disordered" evidence="5">
    <location>
        <begin position="404"/>
        <end position="465"/>
    </location>
</feature>
<dbReference type="EMBL" id="LNZH02000116">
    <property type="protein sequence ID" value="OCB90828.1"/>
    <property type="molecule type" value="Genomic_DNA"/>
</dbReference>
<evidence type="ECO:0000256" key="2">
    <source>
        <dbReference type="ARBA" id="ARBA00008778"/>
    </source>
</evidence>
<keyword evidence="3" id="KW-0963">Cytoplasm</keyword>
<feature type="compositionally biased region" description="Polar residues" evidence="5">
    <location>
        <begin position="454"/>
        <end position="465"/>
    </location>
</feature>
<dbReference type="InterPro" id="IPR010334">
    <property type="entry name" value="Dcp1"/>
</dbReference>
<organism evidence="6 7">
    <name type="scientific">Sanghuangporus baumii</name>
    <name type="common">Phellinus baumii</name>
    <dbReference type="NCBI Taxonomy" id="108892"/>
    <lineage>
        <taxon>Eukaryota</taxon>
        <taxon>Fungi</taxon>
        <taxon>Dikarya</taxon>
        <taxon>Basidiomycota</taxon>
        <taxon>Agaricomycotina</taxon>
        <taxon>Agaricomycetes</taxon>
        <taxon>Hymenochaetales</taxon>
        <taxon>Hymenochaetaceae</taxon>
        <taxon>Sanghuangporus</taxon>
    </lineage>
</organism>
<feature type="compositionally biased region" description="Polar residues" evidence="5">
    <location>
        <begin position="539"/>
        <end position="552"/>
    </location>
</feature>
<dbReference type="OrthoDB" id="440673at2759"/>
<dbReference type="Proteomes" id="UP000757232">
    <property type="component" value="Unassembled WGS sequence"/>
</dbReference>
<dbReference type="PANTHER" id="PTHR16290">
    <property type="entry name" value="TRANSCRIPTION FACTOR SMIF DECAPPING ENZYME DCP1"/>
    <property type="match status" value="1"/>
</dbReference>
<evidence type="ECO:0000313" key="7">
    <source>
        <dbReference type="Proteomes" id="UP000757232"/>
    </source>
</evidence>
<comment type="subcellular location">
    <subcellularLocation>
        <location evidence="1">Cytoplasm</location>
    </subcellularLocation>
</comment>
<feature type="compositionally biased region" description="Low complexity" evidence="5">
    <location>
        <begin position="28"/>
        <end position="43"/>
    </location>
</feature>
<dbReference type="Pfam" id="PF06058">
    <property type="entry name" value="DCP1"/>
    <property type="match status" value="1"/>
</dbReference>
<dbReference type="GO" id="GO:0031087">
    <property type="term" value="P:deadenylation-independent decapping of nuclear-transcribed mRNA"/>
    <property type="evidence" value="ECO:0007669"/>
    <property type="project" value="TreeGrafter"/>
</dbReference>
<accession>A0A9Q5NAX8</accession>
<comment type="caution">
    <text evidence="6">The sequence shown here is derived from an EMBL/GenBank/DDBJ whole genome shotgun (WGS) entry which is preliminary data.</text>
</comment>
<dbReference type="PANTHER" id="PTHR16290:SF0">
    <property type="entry name" value="DECAPPING PROTEIN 1, ISOFORM A"/>
    <property type="match status" value="1"/>
</dbReference>
<dbReference type="GO" id="GO:0008047">
    <property type="term" value="F:enzyme activator activity"/>
    <property type="evidence" value="ECO:0007669"/>
    <property type="project" value="InterPro"/>
</dbReference>
<feature type="region of interest" description="Disordered" evidence="5">
    <location>
        <begin position="268"/>
        <end position="297"/>
    </location>
</feature>
<gene>
    <name evidence="6" type="ORF">A7U60_g1938</name>
</gene>
<name>A0A9Q5NAX8_SANBA</name>
<feature type="region of interest" description="Disordered" evidence="5">
    <location>
        <begin position="313"/>
        <end position="333"/>
    </location>
</feature>
<dbReference type="AlphaFoldDB" id="A0A9Q5NAX8"/>